<keyword evidence="1" id="KW-0472">Membrane</keyword>
<dbReference type="Pfam" id="PF02405">
    <property type="entry name" value="MlaE"/>
    <property type="match status" value="1"/>
</dbReference>
<dbReference type="GeneID" id="845097"/>
<evidence type="ECO:0000313" key="3">
    <source>
        <dbReference type="Proteomes" id="UP000007014"/>
    </source>
</evidence>
<dbReference type="GO" id="GO:0005548">
    <property type="term" value="F:phospholipid transporter activity"/>
    <property type="evidence" value="ECO:0007669"/>
    <property type="project" value="TreeGrafter"/>
</dbReference>
<dbReference type="STRING" id="280699.Q85FS1"/>
<organism evidence="2 3">
    <name type="scientific">Cyanidioschyzon merolae (strain NIES-3377 / 10D)</name>
    <name type="common">Unicellular red alga</name>
    <dbReference type="NCBI Taxonomy" id="280699"/>
    <lineage>
        <taxon>Eukaryota</taxon>
        <taxon>Rhodophyta</taxon>
        <taxon>Bangiophyceae</taxon>
        <taxon>Cyanidiales</taxon>
        <taxon>Cyanidiaceae</taxon>
        <taxon>Cyanidioschyzon</taxon>
    </lineage>
</organism>
<dbReference type="AlphaFoldDB" id="Q85FS1"/>
<dbReference type="Gramene" id="CMV212CT">
    <property type="protein sequence ID" value="CMV212CT"/>
    <property type="gene ID" value="CMV212C"/>
</dbReference>
<protein>
    <submittedName>
        <fullName evidence="2">Ycxr protein</fullName>
    </submittedName>
</protein>
<dbReference type="PANTHER" id="PTHR30188:SF4">
    <property type="entry name" value="PROTEIN TRIGALACTOSYLDIACYLGLYCEROL 1, CHLOROPLASTIC"/>
    <property type="match status" value="1"/>
</dbReference>
<accession>Q85FS1</accession>
<evidence type="ECO:0000256" key="1">
    <source>
        <dbReference type="SAM" id="Phobius"/>
    </source>
</evidence>
<dbReference type="eggNOG" id="ENOG502QPRJ">
    <property type="taxonomic scope" value="Eukaryota"/>
</dbReference>
<keyword evidence="1" id="KW-1133">Transmembrane helix</keyword>
<keyword evidence="2" id="KW-0150">Chloroplast</keyword>
<dbReference type="OMA" id="VFQGYDC"/>
<keyword evidence="2" id="KW-0934">Plastid</keyword>
<dbReference type="EMBL" id="AB002583">
    <property type="protein sequence ID" value="BAC76274.1"/>
    <property type="molecule type" value="Genomic_DNA"/>
</dbReference>
<dbReference type="KEGG" id="cme:CymeCp180"/>
<keyword evidence="3" id="KW-1185">Reference proteome</keyword>
<keyword evidence="1" id="KW-0812">Transmembrane</keyword>
<gene>
    <name evidence="2" type="primary">ycxr</name>
</gene>
<name>Q85FS1_CYAM1</name>
<dbReference type="Proteomes" id="UP000007014">
    <property type="component" value="Chloroplast"/>
</dbReference>
<dbReference type="RefSeq" id="NP_849112.1">
    <property type="nucleotide sequence ID" value="NC_004799.1"/>
</dbReference>
<dbReference type="HOGENOM" id="CLU_045686_1_1_1"/>
<dbReference type="PANTHER" id="PTHR30188">
    <property type="entry name" value="ABC TRANSPORTER PERMEASE PROTEIN-RELATED"/>
    <property type="match status" value="1"/>
</dbReference>
<feature type="transmembrane region" description="Helical" evidence="1">
    <location>
        <begin position="187"/>
        <end position="207"/>
    </location>
</feature>
<evidence type="ECO:0000313" key="2">
    <source>
        <dbReference type="EMBL" id="BAC76274.1"/>
    </source>
</evidence>
<dbReference type="GO" id="GO:0043190">
    <property type="term" value="C:ATP-binding cassette (ABC) transporter complex"/>
    <property type="evidence" value="ECO:0007669"/>
    <property type="project" value="InterPro"/>
</dbReference>
<sequence>MQMISSILSILRFQAQIIVHLFHWRYPLMIKWQIAWIAEQSLSLCWIHSCFLGMVLCLQLAKELISLQATPMIGAILGLTLLRELSPVFTAILLTARVASSYTSELASMCVSEQFDALYLLQTHPFQLHIIPRYLACLIMLPLCTWFCFLTSLSASLFLACLAYGIPVNLFLTSLRSSLSLWDILTSLLKAMIFGALLALISCHYALITRGGSKQIAISTTRAVVHVLVLILAFDWLLSSCLLVFILLHKW</sequence>
<dbReference type="InterPro" id="IPR030802">
    <property type="entry name" value="Permease_MalE"/>
</dbReference>
<reference evidence="2" key="1">
    <citation type="journal article" date="2003" name="DNA Res.">
        <title>Complete sequence and analysis of the plastid genome of the unicellular red alga Cyanidioschyzon merolae.</title>
        <authorList>
            <person name="Ohta N."/>
            <person name="Matsuzaki M."/>
            <person name="Misumi O."/>
            <person name="Miyagishima S."/>
            <person name="Nozaki H."/>
            <person name="Tanaka K."/>
            <person name="Shin-i T."/>
            <person name="Kohara Y."/>
            <person name="Kuroiwa T."/>
        </authorList>
    </citation>
    <scope>NUCLEOTIDE SEQUENCE [LARGE SCALE GENOMIC DNA]</scope>
    <source>
        <strain evidence="2">10D</strain>
    </source>
</reference>
<geneLocation type="chloroplast" evidence="2"/>
<feature type="transmembrane region" description="Helical" evidence="1">
    <location>
        <begin position="227"/>
        <end position="248"/>
    </location>
</feature>
<proteinExistence type="predicted"/>